<evidence type="ECO:0000256" key="2">
    <source>
        <dbReference type="ARBA" id="ARBA00023295"/>
    </source>
</evidence>
<reference evidence="5 6" key="1">
    <citation type="submission" date="2020-08" db="EMBL/GenBank/DDBJ databases">
        <title>Genome sequence of Sphingomonas rhizophila KACC 19189T.</title>
        <authorList>
            <person name="Hyun D.-W."/>
            <person name="Bae J.-W."/>
        </authorList>
    </citation>
    <scope>NUCLEOTIDE SEQUENCE [LARGE SCALE GENOMIC DNA]</scope>
    <source>
        <strain evidence="5 6">KACC 19189</strain>
    </source>
</reference>
<protein>
    <submittedName>
        <fullName evidence="5">DUF5597 domain-containing protein</fullName>
    </submittedName>
</protein>
<sequence>MSRPTGAAFSTVIQREVCSDDPLGRHDPDAAGAATVNAEVPRLESRDGRHALFVDGAPFIMLGAQVHNSSNYPDMLPLVWPMVNRIGANTVEVPIAWEQVEPVEGKFDFSFVDALLTGARSNGKRLVLLWFGTWKNTSPSYTPAWVKLDNRRFPRMKTKDGKDHYVLSPHGDATLAADKRAFVALVKHLRAADPQNTVIMVQVENETGSYRSPRDYSPNANRLFAQLIPPALAAKTGKRGTWTQAFGAQADRVFNSWHVASYVEAIAAAGKAVKPLPMYVNAALAGTSFPSSPEGTASGGPQQDVLDVWKAAAPSIDFAAPDIYDHDGKNIAIYLDGFARADNALFVPEIGNSADFARVFYDVMGRGGIGFAPFGIDGTGYSNYPLGAKTLDAATLDTFASTYAAIGANMRGWARAAFDGPTWGTSRPDDAADRSARLGNWDIVASFNQWEFGEKDWTFLKRDAVPWADDKVGGVAVVALTPDQFLLTGDHVRVRFNAPKGTPDNAVVVKVEEVRFDGDRWITTRVWNGDQTDYGINFRDRPAMLRVTMGRYR</sequence>
<accession>A0A7G9SBA9</accession>
<dbReference type="GO" id="GO:0004565">
    <property type="term" value="F:beta-galactosidase activity"/>
    <property type="evidence" value="ECO:0007669"/>
    <property type="project" value="InterPro"/>
</dbReference>
<keyword evidence="1" id="KW-0378">Hydrolase</keyword>
<dbReference type="KEGG" id="srhi:H9L12_00240"/>
<organism evidence="5 6">
    <name type="scientific">Sphingomonas rhizophila</name>
    <dbReference type="NCBI Taxonomy" id="2071607"/>
    <lineage>
        <taxon>Bacteria</taxon>
        <taxon>Pseudomonadati</taxon>
        <taxon>Pseudomonadota</taxon>
        <taxon>Alphaproteobacteria</taxon>
        <taxon>Sphingomonadales</taxon>
        <taxon>Sphingomonadaceae</taxon>
        <taxon>Sphingomonas</taxon>
    </lineage>
</organism>
<dbReference type="EMBL" id="CP060717">
    <property type="protein sequence ID" value="QNN65134.1"/>
    <property type="molecule type" value="Genomic_DNA"/>
</dbReference>
<dbReference type="Pfam" id="PF02449">
    <property type="entry name" value="Glyco_hydro_42"/>
    <property type="match status" value="1"/>
</dbReference>
<dbReference type="Gene3D" id="3.20.20.80">
    <property type="entry name" value="Glycosidases"/>
    <property type="match status" value="1"/>
</dbReference>
<evidence type="ECO:0000259" key="4">
    <source>
        <dbReference type="Pfam" id="PF18120"/>
    </source>
</evidence>
<dbReference type="SUPFAM" id="SSF51445">
    <property type="entry name" value="(Trans)glycosidases"/>
    <property type="match status" value="1"/>
</dbReference>
<evidence type="ECO:0000256" key="1">
    <source>
        <dbReference type="ARBA" id="ARBA00022801"/>
    </source>
</evidence>
<evidence type="ECO:0000259" key="3">
    <source>
        <dbReference type="Pfam" id="PF02449"/>
    </source>
</evidence>
<dbReference type="AlphaFoldDB" id="A0A7G9SBA9"/>
<evidence type="ECO:0000313" key="5">
    <source>
        <dbReference type="EMBL" id="QNN65134.1"/>
    </source>
</evidence>
<proteinExistence type="predicted"/>
<dbReference type="Gene3D" id="2.60.220.20">
    <property type="entry name" value="putative beta-Galactosidase from caulobacter crescentus"/>
    <property type="match status" value="1"/>
</dbReference>
<dbReference type="GO" id="GO:0009341">
    <property type="term" value="C:beta-galactosidase complex"/>
    <property type="evidence" value="ECO:0007669"/>
    <property type="project" value="InterPro"/>
</dbReference>
<dbReference type="InterPro" id="IPR017853">
    <property type="entry name" value="GH"/>
</dbReference>
<feature type="domain" description="DUF5597" evidence="4">
    <location>
        <begin position="400"/>
        <end position="539"/>
    </location>
</feature>
<evidence type="ECO:0000313" key="6">
    <source>
        <dbReference type="Proteomes" id="UP000515955"/>
    </source>
</evidence>
<dbReference type="Proteomes" id="UP000515955">
    <property type="component" value="Chromosome"/>
</dbReference>
<feature type="domain" description="Glycoside hydrolase family 42 N-terminal" evidence="3">
    <location>
        <begin position="83"/>
        <end position="232"/>
    </location>
</feature>
<keyword evidence="6" id="KW-1185">Reference proteome</keyword>
<dbReference type="GO" id="GO:0005975">
    <property type="term" value="P:carbohydrate metabolic process"/>
    <property type="evidence" value="ECO:0007669"/>
    <property type="project" value="InterPro"/>
</dbReference>
<gene>
    <name evidence="5" type="ORF">H9L12_00240</name>
</gene>
<keyword evidence="2" id="KW-0326">Glycosidase</keyword>
<dbReference type="FunFam" id="3.20.20.80:FF:000135">
    <property type="entry name" value="Beta-galactosidase, putative, bgl35A"/>
    <property type="match status" value="1"/>
</dbReference>
<dbReference type="InterPro" id="IPR040719">
    <property type="entry name" value="DUF5597"/>
</dbReference>
<name>A0A7G9SBA9_9SPHN</name>
<dbReference type="InterPro" id="IPR013529">
    <property type="entry name" value="Glyco_hydro_42_N"/>
</dbReference>
<dbReference type="Pfam" id="PF18120">
    <property type="entry name" value="DUF5597"/>
    <property type="match status" value="1"/>
</dbReference>